<dbReference type="CDD" id="cd04486">
    <property type="entry name" value="YhcR_OBF_like"/>
    <property type="match status" value="1"/>
</dbReference>
<dbReference type="SUPFAM" id="SSF56219">
    <property type="entry name" value="DNase I-like"/>
    <property type="match status" value="1"/>
</dbReference>
<keyword evidence="4" id="KW-1185">Reference proteome</keyword>
<name>A0A934QR05_9PSEU</name>
<proteinExistence type="predicted"/>
<dbReference type="PANTHER" id="PTHR42834">
    <property type="entry name" value="ENDONUCLEASE/EXONUCLEASE/PHOSPHATASE FAMILY PROTEIN (AFU_ORTHOLOGUE AFUA_3G09210)"/>
    <property type="match status" value="1"/>
</dbReference>
<feature type="domain" description="LTD" evidence="2">
    <location>
        <begin position="6"/>
        <end position="145"/>
    </location>
</feature>
<protein>
    <submittedName>
        <fullName evidence="3">Lamin tail domain-containing protein</fullName>
    </submittedName>
</protein>
<dbReference type="Proteomes" id="UP000635245">
    <property type="component" value="Unassembled WGS sequence"/>
</dbReference>
<accession>A0A934QR05</accession>
<evidence type="ECO:0000313" key="4">
    <source>
        <dbReference type="Proteomes" id="UP000635245"/>
    </source>
</evidence>
<sequence>MAVIAAPATAAPSTGPVIAEVYGGGGNSGATLTNDFVELANAGDASASLDGLSVQYLPGSPSGSSRWQATPLSGSVEPEGRYLVAQSKGAGGTAALPSPDANGSIAMAAGSGTVALVEGTDTLTCLTAADCAADSRIVDLVGYGNATVREGSPAPAASNTTSVARTDLADTDDNSADFAAGSPTPVNAAGEEPGGGAEPTDARIRDVQGTTRLSPLEGESVRVPGVVTATKTFGSARGFWLQDPEPDDDPRTSEGLFVFTGSVTPSVAPGDAVSVAGVVAEYYPSQQSQSTTQLTGATWTVESSGNAVPEPVVVTEGTLPERSAPQVGGNIEDLPLEPERYALDFWEAHEGELVSVTDARLVSRSTDYNELYVTTEPDQNPSARGGSVYLDYDRPNTGIVKIESLIPFSQRPFPKANTGDTLAGITSGPVEYDSFGGYTIMANLLGDVKDNGLEREVTRKQRLGELAVATYNVENLSARDEQAKFDALAAGVVENLASPDIVTLEEIQDNNGPDGVGDGVVAADETLDRFVAAIVAAGGPRYQWRQIDPQDLTDGGQPGGNIRVGFLFNPKRVSFVDRPGGDATTAVDVQRKLGGARLSASPGRIDPENAAWEDSRKPLVGEFRFLGQTVFVVANHFASKGGDEPTHGRNQPPARGSEVQRLQQAEVLRGFVDDVLEADRFANIVVAGDLNDFQFSPTLAKLRGPLEVLIDTLPKSERYSYVYEGNSQVLDHMLISRAPFGVDYDVVHINAEFAEQASDHDPQVVRFRPGGWWSWWL</sequence>
<dbReference type="InterPro" id="IPR001322">
    <property type="entry name" value="Lamin_tail_dom"/>
</dbReference>
<feature type="region of interest" description="Disordered" evidence="1">
    <location>
        <begin position="172"/>
        <end position="201"/>
    </location>
</feature>
<evidence type="ECO:0000313" key="3">
    <source>
        <dbReference type="EMBL" id="MBK1785000.1"/>
    </source>
</evidence>
<evidence type="ECO:0000256" key="1">
    <source>
        <dbReference type="SAM" id="MobiDB-lite"/>
    </source>
</evidence>
<organism evidence="3 4">
    <name type="scientific">Prauserella cavernicola</name>
    <dbReference type="NCBI Taxonomy" id="2800127"/>
    <lineage>
        <taxon>Bacteria</taxon>
        <taxon>Bacillati</taxon>
        <taxon>Actinomycetota</taxon>
        <taxon>Actinomycetes</taxon>
        <taxon>Pseudonocardiales</taxon>
        <taxon>Pseudonocardiaceae</taxon>
        <taxon>Prauserella</taxon>
    </lineage>
</organism>
<dbReference type="EMBL" id="JAENJH010000002">
    <property type="protein sequence ID" value="MBK1785000.1"/>
    <property type="molecule type" value="Genomic_DNA"/>
</dbReference>
<dbReference type="InterPro" id="IPR036691">
    <property type="entry name" value="Endo/exonu/phosph_ase_sf"/>
</dbReference>
<evidence type="ECO:0000259" key="2">
    <source>
        <dbReference type="PROSITE" id="PS51841"/>
    </source>
</evidence>
<reference evidence="3" key="1">
    <citation type="submission" date="2020-12" db="EMBL/GenBank/DDBJ databases">
        <title>Prauserella sp. ASG 168, a novel actinomycete isolated from cave rock.</title>
        <authorList>
            <person name="Suriyachadkun C."/>
        </authorList>
    </citation>
    <scope>NUCLEOTIDE SEQUENCE</scope>
    <source>
        <strain evidence="3">ASG 168</strain>
    </source>
</reference>
<dbReference type="PANTHER" id="PTHR42834:SF1">
    <property type="entry name" value="ENDONUCLEASE_EXONUCLEASE_PHOSPHATASE FAMILY PROTEIN (AFU_ORTHOLOGUE AFUA_3G09210)"/>
    <property type="match status" value="1"/>
</dbReference>
<dbReference type="CDD" id="cd10283">
    <property type="entry name" value="MnuA_DNase1-like"/>
    <property type="match status" value="1"/>
</dbReference>
<dbReference type="InterPro" id="IPR005135">
    <property type="entry name" value="Endo/exonuclease/phosphatase"/>
</dbReference>
<dbReference type="Pfam" id="PF03372">
    <property type="entry name" value="Exo_endo_phos"/>
    <property type="match status" value="1"/>
</dbReference>
<dbReference type="Gene3D" id="3.60.10.10">
    <property type="entry name" value="Endonuclease/exonuclease/phosphatase"/>
    <property type="match status" value="1"/>
</dbReference>
<dbReference type="AlphaFoldDB" id="A0A934QR05"/>
<feature type="region of interest" description="Disordered" evidence="1">
    <location>
        <begin position="638"/>
        <end position="658"/>
    </location>
</feature>
<dbReference type="GO" id="GO:0003824">
    <property type="term" value="F:catalytic activity"/>
    <property type="evidence" value="ECO:0007669"/>
    <property type="project" value="InterPro"/>
</dbReference>
<gene>
    <name evidence="3" type="ORF">JHE00_11745</name>
</gene>
<comment type="caution">
    <text evidence="3">The sequence shown here is derived from an EMBL/GenBank/DDBJ whole genome shotgun (WGS) entry which is preliminary data.</text>
</comment>
<dbReference type="PROSITE" id="PS51841">
    <property type="entry name" value="LTD"/>
    <property type="match status" value="1"/>
</dbReference>